<dbReference type="InterPro" id="IPR037185">
    <property type="entry name" value="EmrE-like"/>
</dbReference>
<proteinExistence type="inferred from homology"/>
<feature type="transmembrane region" description="Helical" evidence="3">
    <location>
        <begin position="141"/>
        <end position="161"/>
    </location>
</feature>
<dbReference type="Proteomes" id="UP000018877">
    <property type="component" value="Unassembled WGS sequence"/>
</dbReference>
<feature type="transmembrane region" description="Helical" evidence="3">
    <location>
        <begin position="84"/>
        <end position="103"/>
    </location>
</feature>
<feature type="domain" description="EamA" evidence="4">
    <location>
        <begin position="168"/>
        <end position="307"/>
    </location>
</feature>
<keyword evidence="6" id="KW-1185">Reference proteome</keyword>
<feature type="transmembrane region" description="Helical" evidence="3">
    <location>
        <begin position="235"/>
        <end position="254"/>
    </location>
</feature>
<evidence type="ECO:0000256" key="3">
    <source>
        <dbReference type="SAM" id="Phobius"/>
    </source>
</evidence>
<protein>
    <submittedName>
        <fullName evidence="5">Transporter, drug/metabolite exporter family protein</fullName>
    </submittedName>
</protein>
<evidence type="ECO:0000256" key="1">
    <source>
        <dbReference type="ARBA" id="ARBA00004127"/>
    </source>
</evidence>
<name>A0AB94IHM6_9BACI</name>
<evidence type="ECO:0000313" key="5">
    <source>
        <dbReference type="EMBL" id="ETI66539.1"/>
    </source>
</evidence>
<gene>
    <name evidence="5" type="ORF">BAVI_22178</name>
</gene>
<dbReference type="PANTHER" id="PTHR22911:SF137">
    <property type="entry name" value="SOLUTE CARRIER FAMILY 35 MEMBER G2-RELATED"/>
    <property type="match status" value="1"/>
</dbReference>
<evidence type="ECO:0000256" key="2">
    <source>
        <dbReference type="ARBA" id="ARBA00007362"/>
    </source>
</evidence>
<accession>A0AB94IHM6</accession>
<dbReference type="RefSeq" id="WP_024030600.1">
    <property type="nucleotide sequence ID" value="NZ_ALAN01000132.1"/>
</dbReference>
<dbReference type="AlphaFoldDB" id="A0AB94IHM6"/>
<dbReference type="SUPFAM" id="SSF103481">
    <property type="entry name" value="Multidrug resistance efflux transporter EmrE"/>
    <property type="match status" value="2"/>
</dbReference>
<comment type="similarity">
    <text evidence="2">Belongs to the EamA transporter family.</text>
</comment>
<comment type="caution">
    <text evidence="5">The sequence shown here is derived from an EMBL/GenBank/DDBJ whole genome shotgun (WGS) entry which is preliminary data.</text>
</comment>
<feature type="transmembrane region" description="Helical" evidence="3">
    <location>
        <begin position="167"/>
        <end position="190"/>
    </location>
</feature>
<keyword evidence="3" id="KW-0472">Membrane</keyword>
<evidence type="ECO:0000259" key="4">
    <source>
        <dbReference type="Pfam" id="PF00892"/>
    </source>
</evidence>
<feature type="transmembrane region" description="Helical" evidence="3">
    <location>
        <begin position="9"/>
        <end position="29"/>
    </location>
</feature>
<keyword evidence="3" id="KW-1133">Transmembrane helix</keyword>
<evidence type="ECO:0000313" key="6">
    <source>
        <dbReference type="Proteomes" id="UP000018877"/>
    </source>
</evidence>
<dbReference type="GO" id="GO:0016020">
    <property type="term" value="C:membrane"/>
    <property type="evidence" value="ECO:0007669"/>
    <property type="project" value="InterPro"/>
</dbReference>
<sequence>MEKFNAKGVAIGLGAGLTWAIDTILIGYALSSTTFLKFNDILLAAPLLSTFLHDTFSSLWMMLLMAVRGELGTAFRKLRTKSGWWVVVAATLGGPVGMTFYVLSVQSIGPSFTASISSIFPAVGALFAFLILRDRLSLKNWLGLLTSIGFTIALGYSGNLITGTSVSIGLIFIIFCIFGWGMESVISAYGMKDDEVSPLQALFIRQLTSAVIFAVIIIPIFVGHSLTVQVATTKTFWFIALIAMFGTLSYVFYYQAIKLIGPVRAMSLNISYVAFAIFLDVLFLHGDFSLKNIVFAVFIMAGAVLTVVVDKKEPDLLSGVA</sequence>
<feature type="transmembrane region" description="Helical" evidence="3">
    <location>
        <begin position="202"/>
        <end position="223"/>
    </location>
</feature>
<feature type="transmembrane region" description="Helical" evidence="3">
    <location>
        <begin position="266"/>
        <end position="286"/>
    </location>
</feature>
<dbReference type="Pfam" id="PF00892">
    <property type="entry name" value="EamA"/>
    <property type="match status" value="2"/>
</dbReference>
<feature type="domain" description="EamA" evidence="4">
    <location>
        <begin position="7"/>
        <end position="151"/>
    </location>
</feature>
<feature type="transmembrane region" description="Helical" evidence="3">
    <location>
        <begin position="292"/>
        <end position="309"/>
    </location>
</feature>
<dbReference type="InterPro" id="IPR000620">
    <property type="entry name" value="EamA_dom"/>
</dbReference>
<dbReference type="PANTHER" id="PTHR22911">
    <property type="entry name" value="ACYL-MALONYL CONDENSING ENZYME-RELATED"/>
    <property type="match status" value="1"/>
</dbReference>
<dbReference type="EMBL" id="ALAN01000132">
    <property type="protein sequence ID" value="ETI66539.1"/>
    <property type="molecule type" value="Genomic_DNA"/>
</dbReference>
<reference evidence="5 6" key="1">
    <citation type="journal article" date="2014" name="Environ. Microbiol.">
        <title>The nitrate-ammonifying and nosZ-carrying bacterium Bacillus vireti is a potent source and sink for nitric and nitrous oxide under high nitrate conditions.</title>
        <authorList>
            <person name="Mania D."/>
            <person name="Heylen K."/>
            <person name="van Spanning R.J."/>
            <person name="Frostegard A."/>
        </authorList>
    </citation>
    <scope>NUCLEOTIDE SEQUENCE [LARGE SCALE GENOMIC DNA]</scope>
    <source>
        <strain evidence="5 6">LMG 21834</strain>
    </source>
</reference>
<organism evidence="5 6">
    <name type="scientific">Neobacillus vireti LMG 21834</name>
    <dbReference type="NCBI Taxonomy" id="1131730"/>
    <lineage>
        <taxon>Bacteria</taxon>
        <taxon>Bacillati</taxon>
        <taxon>Bacillota</taxon>
        <taxon>Bacilli</taxon>
        <taxon>Bacillales</taxon>
        <taxon>Bacillaceae</taxon>
        <taxon>Neobacillus</taxon>
    </lineage>
</organism>
<feature type="transmembrane region" description="Helical" evidence="3">
    <location>
        <begin position="109"/>
        <end position="132"/>
    </location>
</feature>
<keyword evidence="3" id="KW-0812">Transmembrane</keyword>
<feature type="transmembrane region" description="Helical" evidence="3">
    <location>
        <begin position="41"/>
        <end position="63"/>
    </location>
</feature>
<comment type="subcellular location">
    <subcellularLocation>
        <location evidence="1">Endomembrane system</location>
        <topology evidence="1">Multi-pass membrane protein</topology>
    </subcellularLocation>
</comment>